<protein>
    <submittedName>
        <fullName evidence="1">SusD/RagB family nutrient-binding outer membrane lipoprotein</fullName>
    </submittedName>
</protein>
<dbReference type="AlphaFoldDB" id="A0A931H0M5"/>
<keyword evidence="2" id="KW-1185">Reference proteome</keyword>
<accession>A0A931H0M5</accession>
<organism evidence="1 2">
    <name type="scientific">Panacibacter microcysteis</name>
    <dbReference type="NCBI Taxonomy" id="2793269"/>
    <lineage>
        <taxon>Bacteria</taxon>
        <taxon>Pseudomonadati</taxon>
        <taxon>Bacteroidota</taxon>
        <taxon>Chitinophagia</taxon>
        <taxon>Chitinophagales</taxon>
        <taxon>Chitinophagaceae</taxon>
        <taxon>Panacibacter</taxon>
    </lineage>
</organism>
<dbReference type="Proteomes" id="UP000628448">
    <property type="component" value="Unassembled WGS sequence"/>
</dbReference>
<dbReference type="InterPro" id="IPR041662">
    <property type="entry name" value="SusD-like_2"/>
</dbReference>
<dbReference type="InterPro" id="IPR011990">
    <property type="entry name" value="TPR-like_helical_dom_sf"/>
</dbReference>
<dbReference type="Gene3D" id="1.25.40.390">
    <property type="match status" value="1"/>
</dbReference>
<reference evidence="1" key="1">
    <citation type="submission" date="2020-11" db="EMBL/GenBank/DDBJ databases">
        <title>Bacterial whole genome sequence for Panacibacter sp. DH6.</title>
        <authorList>
            <person name="Le V."/>
            <person name="Ko S."/>
            <person name="Ahn C.-Y."/>
            <person name="Oh H.-M."/>
        </authorList>
    </citation>
    <scope>NUCLEOTIDE SEQUENCE</scope>
    <source>
        <strain evidence="1">DH6</strain>
    </source>
</reference>
<evidence type="ECO:0000313" key="1">
    <source>
        <dbReference type="EMBL" id="MBG9378723.1"/>
    </source>
</evidence>
<sequence length="526" mass="58549">MKKYLNILVTALIIQLALTGCKKSFDDLYQNPNKPTSVPASLLLNGILNDMYDGPGSMYERWCQYYCINYDYYGNNRYDFGSGADYYATLKNVTKMEQEALSAGLPEVNPYGAMAKFFKAYLFTKMSLEMGDIPMTEALQGLNNLTPAYDAQKVVFQKSFAWLDSANNELASMIATGETMSGDIYFGNNLTKWQKAVNTLHIRLLIALSKKADDAELNIKGQFGAIVNDSEKYPVMEGADDNLQFIYTHPTNDYPNSPDSYGFDGLRYNMSATYLGLLTSLKDPRTFIVSEPATALVDGGKSPTSYDAFVGASPGEDLGIMFNKAGNGQYSQLNRWRYYQTYTAEPSIQLGFPELCFNIAEAINRGWISSGKLGGAEDYYKAGIKASMAFYDIPETGEITTHVYESGSPGGGDVKYTTYTVTVNFDNYYNQATVKYAGGSTGLAQVLQQRYLALFRHSGLESYYTWRRTGVPEFTTGPGTGNSNRIALRFQYPYDERTANTAHYEAALQNQFGGNDDINGEMWIIK</sequence>
<dbReference type="RefSeq" id="WP_196992815.1">
    <property type="nucleotide sequence ID" value="NZ_JADWYR010000003.1"/>
</dbReference>
<evidence type="ECO:0000313" key="2">
    <source>
        <dbReference type="Proteomes" id="UP000628448"/>
    </source>
</evidence>
<name>A0A931H0M5_9BACT</name>
<comment type="caution">
    <text evidence="1">The sequence shown here is derived from an EMBL/GenBank/DDBJ whole genome shotgun (WGS) entry which is preliminary data.</text>
</comment>
<keyword evidence="1" id="KW-0449">Lipoprotein</keyword>
<dbReference type="SUPFAM" id="SSF48452">
    <property type="entry name" value="TPR-like"/>
    <property type="match status" value="1"/>
</dbReference>
<proteinExistence type="predicted"/>
<dbReference type="Pfam" id="PF12771">
    <property type="entry name" value="SusD-like_2"/>
    <property type="match status" value="1"/>
</dbReference>
<dbReference type="PROSITE" id="PS51257">
    <property type="entry name" value="PROKAR_LIPOPROTEIN"/>
    <property type="match status" value="1"/>
</dbReference>
<gene>
    <name evidence="1" type="ORF">I5907_21000</name>
</gene>
<dbReference type="EMBL" id="JADWYR010000003">
    <property type="protein sequence ID" value="MBG9378723.1"/>
    <property type="molecule type" value="Genomic_DNA"/>
</dbReference>